<sequence length="335" mass="36442">MWCWRERSDKPQMGSQIPGDSQGVGARERQGSGMGTRNPHRGEKKVLGITVTGGQVYSDEQGKKKQETDALELAVLVSPLRAPKRSALAHACLNRIIVHRACLLGERRALDDLRREAGTRSFNTVTSDLVKRSREVWRPCWCTSRISMEQTLQVFTNTQFSFPSQYRGGVGGRSQLLGLGSGCVTAWPWEEGSQTCRDLALRWEDLMPSFEGAEASRPCIKPSLESSVGNLLAAGGPHASRDLNKGFFIFTFPATSEMAGSMVGGGLTALAGLPTATDKGKPFWAGWEEVIQRCRSPSSASSTTPRFPLRKPAAICSQEALTKTGGHDLDVLCNT</sequence>
<evidence type="ECO:0000313" key="2">
    <source>
        <dbReference type="EMBL" id="KAB1277763.1"/>
    </source>
</evidence>
<feature type="region of interest" description="Disordered" evidence="1">
    <location>
        <begin position="1"/>
        <end position="43"/>
    </location>
</feature>
<dbReference type="Proteomes" id="UP000299084">
    <property type="component" value="Unassembled WGS sequence"/>
</dbReference>
<dbReference type="EMBL" id="JWIN03000006">
    <property type="protein sequence ID" value="KAB1277763.1"/>
    <property type="molecule type" value="Genomic_DNA"/>
</dbReference>
<proteinExistence type="predicted"/>
<organism evidence="2 3">
    <name type="scientific">Camelus dromedarius</name>
    <name type="common">Dromedary</name>
    <name type="synonym">Arabian camel</name>
    <dbReference type="NCBI Taxonomy" id="9838"/>
    <lineage>
        <taxon>Eukaryota</taxon>
        <taxon>Metazoa</taxon>
        <taxon>Chordata</taxon>
        <taxon>Craniata</taxon>
        <taxon>Vertebrata</taxon>
        <taxon>Euteleostomi</taxon>
        <taxon>Mammalia</taxon>
        <taxon>Eutheria</taxon>
        <taxon>Laurasiatheria</taxon>
        <taxon>Artiodactyla</taxon>
        <taxon>Tylopoda</taxon>
        <taxon>Camelidae</taxon>
        <taxon>Camelus</taxon>
    </lineage>
</organism>
<evidence type="ECO:0000313" key="3">
    <source>
        <dbReference type="Proteomes" id="UP000299084"/>
    </source>
</evidence>
<keyword evidence="3" id="KW-1185">Reference proteome</keyword>
<dbReference type="AlphaFoldDB" id="A0A5N4E2U9"/>
<comment type="caution">
    <text evidence="2">The sequence shown here is derived from an EMBL/GenBank/DDBJ whole genome shotgun (WGS) entry which is preliminary data.</text>
</comment>
<reference evidence="2 3" key="1">
    <citation type="journal article" date="2019" name="Mol. Ecol. Resour.">
        <title>Improving Illumina assemblies with Hi-C and long reads: an example with the North African dromedary.</title>
        <authorList>
            <person name="Elbers J.P."/>
            <person name="Rogers M.F."/>
            <person name="Perelman P.L."/>
            <person name="Proskuryakova A.A."/>
            <person name="Serdyukova N.A."/>
            <person name="Johnson W.E."/>
            <person name="Horin P."/>
            <person name="Corander J."/>
            <person name="Murphy D."/>
            <person name="Burger P.A."/>
        </authorList>
    </citation>
    <scope>NUCLEOTIDE SEQUENCE [LARGE SCALE GENOMIC DNA]</scope>
    <source>
        <strain evidence="2">Drom800</strain>
        <tissue evidence="2">Blood</tissue>
    </source>
</reference>
<feature type="compositionally biased region" description="Basic and acidic residues" evidence="1">
    <location>
        <begin position="1"/>
        <end position="10"/>
    </location>
</feature>
<protein>
    <submittedName>
        <fullName evidence="2">Uncharacterized protein</fullName>
    </submittedName>
</protein>
<name>A0A5N4E2U9_CAMDR</name>
<gene>
    <name evidence="2" type="ORF">Cadr_000006134</name>
</gene>
<accession>A0A5N4E2U9</accession>
<evidence type="ECO:0000256" key="1">
    <source>
        <dbReference type="SAM" id="MobiDB-lite"/>
    </source>
</evidence>